<organism evidence="1 2">
    <name type="scientific">Amycolatopsis bartoniae</name>
    <dbReference type="NCBI Taxonomy" id="941986"/>
    <lineage>
        <taxon>Bacteria</taxon>
        <taxon>Bacillati</taxon>
        <taxon>Actinomycetota</taxon>
        <taxon>Actinomycetes</taxon>
        <taxon>Pseudonocardiales</taxon>
        <taxon>Pseudonocardiaceae</taxon>
        <taxon>Amycolatopsis</taxon>
    </lineage>
</organism>
<evidence type="ECO:0000313" key="2">
    <source>
        <dbReference type="Proteomes" id="UP000658656"/>
    </source>
</evidence>
<dbReference type="RefSeq" id="WP_145939040.1">
    <property type="nucleotide sequence ID" value="NZ_BNAV01000001.1"/>
</dbReference>
<proteinExistence type="predicted"/>
<dbReference type="EMBL" id="BNAV01000001">
    <property type="protein sequence ID" value="GHF37153.1"/>
    <property type="molecule type" value="Genomic_DNA"/>
</dbReference>
<reference evidence="1" key="1">
    <citation type="journal article" date="2014" name="Int. J. Syst. Evol. Microbiol.">
        <title>Complete genome sequence of Corynebacterium casei LMG S-19264T (=DSM 44701T), isolated from a smear-ripened cheese.</title>
        <authorList>
            <consortium name="US DOE Joint Genome Institute (JGI-PGF)"/>
            <person name="Walter F."/>
            <person name="Albersmeier A."/>
            <person name="Kalinowski J."/>
            <person name="Ruckert C."/>
        </authorList>
    </citation>
    <scope>NUCLEOTIDE SEQUENCE</scope>
    <source>
        <strain evidence="1">CGMCC 4.7679</strain>
    </source>
</reference>
<keyword evidence="2" id="KW-1185">Reference proteome</keyword>
<sequence length="107" mass="12131">MAVVVVPGHEPQGLRNQTLREICARAREELADERDRYLVEEASAMHSLDFNLIEPGRRARIARAVAGAIEEYRSELLEVAEPDELTTSRIPVLARLLDYLRIFLSSD</sequence>
<protein>
    <submittedName>
        <fullName evidence="1">Uncharacterized protein</fullName>
    </submittedName>
</protein>
<accession>A0A8H9MBQ2</accession>
<comment type="caution">
    <text evidence="1">The sequence shown here is derived from an EMBL/GenBank/DDBJ whole genome shotgun (WGS) entry which is preliminary data.</text>
</comment>
<evidence type="ECO:0000313" key="1">
    <source>
        <dbReference type="EMBL" id="GHF37153.1"/>
    </source>
</evidence>
<dbReference type="Proteomes" id="UP000658656">
    <property type="component" value="Unassembled WGS sequence"/>
</dbReference>
<reference evidence="1" key="2">
    <citation type="submission" date="2020-09" db="EMBL/GenBank/DDBJ databases">
        <authorList>
            <person name="Sun Q."/>
            <person name="Zhou Y."/>
        </authorList>
    </citation>
    <scope>NUCLEOTIDE SEQUENCE</scope>
    <source>
        <strain evidence="1">CGMCC 4.7679</strain>
    </source>
</reference>
<name>A0A8H9MBQ2_9PSEU</name>
<gene>
    <name evidence="1" type="ORF">GCM10017566_07880</name>
</gene>
<dbReference type="OrthoDB" id="3697024at2"/>
<dbReference type="AlphaFoldDB" id="A0A8H9MBQ2"/>